<reference evidence="1" key="1">
    <citation type="journal article" date="2019" name="Environ. Microbiol.">
        <title>Fungal ecological strategies reflected in gene transcription - a case study of two litter decomposers.</title>
        <authorList>
            <person name="Barbi F."/>
            <person name="Kohler A."/>
            <person name="Barry K."/>
            <person name="Baskaran P."/>
            <person name="Daum C."/>
            <person name="Fauchery L."/>
            <person name="Ihrmark K."/>
            <person name="Kuo A."/>
            <person name="LaButti K."/>
            <person name="Lipzen A."/>
            <person name="Morin E."/>
            <person name="Grigoriev I.V."/>
            <person name="Henrissat B."/>
            <person name="Lindahl B."/>
            <person name="Martin F."/>
        </authorList>
    </citation>
    <scope>NUCLEOTIDE SEQUENCE</scope>
    <source>
        <strain evidence="1">JB14</strain>
    </source>
</reference>
<name>A0A6A4I443_9AGAR</name>
<proteinExistence type="predicted"/>
<dbReference type="AlphaFoldDB" id="A0A6A4I443"/>
<keyword evidence="2" id="KW-1185">Reference proteome</keyword>
<dbReference type="Gene3D" id="3.80.10.10">
    <property type="entry name" value="Ribonuclease Inhibitor"/>
    <property type="match status" value="1"/>
</dbReference>
<gene>
    <name evidence="1" type="ORF">BT96DRAFT_915105</name>
</gene>
<dbReference type="InterPro" id="IPR032675">
    <property type="entry name" value="LRR_dom_sf"/>
</dbReference>
<organism evidence="1 2">
    <name type="scientific">Gymnopus androsaceus JB14</name>
    <dbReference type="NCBI Taxonomy" id="1447944"/>
    <lineage>
        <taxon>Eukaryota</taxon>
        <taxon>Fungi</taxon>
        <taxon>Dikarya</taxon>
        <taxon>Basidiomycota</taxon>
        <taxon>Agaricomycotina</taxon>
        <taxon>Agaricomycetes</taxon>
        <taxon>Agaricomycetidae</taxon>
        <taxon>Agaricales</taxon>
        <taxon>Marasmiineae</taxon>
        <taxon>Omphalotaceae</taxon>
        <taxon>Gymnopus</taxon>
    </lineage>
</organism>
<accession>A0A6A4I443</accession>
<dbReference type="EMBL" id="ML769400">
    <property type="protein sequence ID" value="KAE9406652.1"/>
    <property type="molecule type" value="Genomic_DNA"/>
</dbReference>
<sequence>MPTLGEFRDIITTSPELERLSIVGWGPRLLDASGGTSSQENVLPRVMIIPKLTKFCFGFVDVEYAVKLLSLFNLPSLQKLELEDVAAIVDPMGSSDASAILAPFGGSFFYPLHQVECLDLRSIRSNSEMAFINFFRCLSSLKDLSLMDIDSTLLSSLGPPSNLSMPYPLPQLVHLVCRRLDAKTLAAVLSARAEYAARSGLQPLQSVQFELDRSDVDNGLSSVLSDEDRNALMNTGVELMIHLNDV</sequence>
<dbReference type="Proteomes" id="UP000799118">
    <property type="component" value="Unassembled WGS sequence"/>
</dbReference>
<evidence type="ECO:0000313" key="2">
    <source>
        <dbReference type="Proteomes" id="UP000799118"/>
    </source>
</evidence>
<dbReference type="SUPFAM" id="SSF52047">
    <property type="entry name" value="RNI-like"/>
    <property type="match status" value="1"/>
</dbReference>
<protein>
    <recommendedName>
        <fullName evidence="3">F-box domain-containing protein</fullName>
    </recommendedName>
</protein>
<evidence type="ECO:0008006" key="3">
    <source>
        <dbReference type="Google" id="ProtNLM"/>
    </source>
</evidence>
<evidence type="ECO:0000313" key="1">
    <source>
        <dbReference type="EMBL" id="KAE9406652.1"/>
    </source>
</evidence>
<dbReference type="OrthoDB" id="3252356at2759"/>